<dbReference type="GO" id="GO:0055085">
    <property type="term" value="P:transmembrane transport"/>
    <property type="evidence" value="ECO:0007669"/>
    <property type="project" value="TreeGrafter"/>
</dbReference>
<reference evidence="10 11" key="1">
    <citation type="submission" date="2019-06" db="EMBL/GenBank/DDBJ databases">
        <title>Sequencing the genomes of 1000 actinobacteria strains.</title>
        <authorList>
            <person name="Klenk H.-P."/>
        </authorList>
    </citation>
    <scope>NUCLEOTIDE SEQUENCE [LARGE SCALE GENOMIC DNA]</scope>
    <source>
        <strain evidence="10 11">DSM 43186</strain>
    </source>
</reference>
<evidence type="ECO:0000256" key="8">
    <source>
        <dbReference type="SAM" id="MobiDB-lite"/>
    </source>
</evidence>
<evidence type="ECO:0000313" key="10">
    <source>
        <dbReference type="EMBL" id="TQM76617.1"/>
    </source>
</evidence>
<dbReference type="Proteomes" id="UP000319213">
    <property type="component" value="Unassembled WGS sequence"/>
</dbReference>
<sequence length="416" mass="42534">MTDSIASSASRPDADKAPAPESTRRPSAGDGPPGPAADGAAAGTAGDTANGAAGTGGRAAHGTVDGAPQHDLPGRPFGASPFMFGLTAALGVLTALGLAQALISARNVIVLVLVAMFLAAGLNPIVEALQRRRLSRRAAISIVFAAVIAFFVLFGFAIVPPVTAETTRFVQAIPGYVNELLSDETIKRLDAEFQILAKLRDYVTSGELGTTIAGGIVGAGVVVLDGIFSGVTLLVLTLYFLGSLPAIKEYLLRLVPASRRDRTRAISEEILRGIGGFVAGGMTIAAIAAVFAYLFLTIAGAEYALALALVIAVTDLIPLVGATIGAVVVTCVTLLQSVPLGIASGVFFLVYQQVENYVIYPKVMKRSVDVAPAVTVIAALFGGALLGIVGALIAIPAAAAVALIIREVVIPRQAAR</sequence>
<gene>
    <name evidence="10" type="ORF">FHX40_3362</name>
</gene>
<dbReference type="PANTHER" id="PTHR21716">
    <property type="entry name" value="TRANSMEMBRANE PROTEIN"/>
    <property type="match status" value="1"/>
</dbReference>
<evidence type="ECO:0000256" key="7">
    <source>
        <dbReference type="ARBA" id="ARBA00023136"/>
    </source>
</evidence>
<feature type="region of interest" description="Disordered" evidence="8">
    <location>
        <begin position="1"/>
        <end position="72"/>
    </location>
</feature>
<comment type="similarity">
    <text evidence="2">Belongs to the autoinducer-2 exporter (AI-2E) (TC 2.A.86) family.</text>
</comment>
<comment type="caution">
    <text evidence="10">The sequence shown here is derived from an EMBL/GenBank/DDBJ whole genome shotgun (WGS) entry which is preliminary data.</text>
</comment>
<evidence type="ECO:0000256" key="6">
    <source>
        <dbReference type="ARBA" id="ARBA00022989"/>
    </source>
</evidence>
<keyword evidence="6 9" id="KW-1133">Transmembrane helix</keyword>
<proteinExistence type="inferred from homology"/>
<feature type="compositionally biased region" description="Basic and acidic residues" evidence="8">
    <location>
        <begin position="12"/>
        <end position="24"/>
    </location>
</feature>
<keyword evidence="5 9" id="KW-0812">Transmembrane</keyword>
<dbReference type="RefSeq" id="WP_229788963.1">
    <property type="nucleotide sequence ID" value="NZ_BMPV01000005.1"/>
</dbReference>
<dbReference type="PANTHER" id="PTHR21716:SF53">
    <property type="entry name" value="PERMEASE PERM-RELATED"/>
    <property type="match status" value="1"/>
</dbReference>
<name>A0A543J1C2_9ACTN</name>
<evidence type="ECO:0000256" key="5">
    <source>
        <dbReference type="ARBA" id="ARBA00022692"/>
    </source>
</evidence>
<feature type="transmembrane region" description="Helical" evidence="9">
    <location>
        <begin position="138"/>
        <end position="159"/>
    </location>
</feature>
<accession>A0A543J1C2</accession>
<keyword evidence="3" id="KW-0813">Transport</keyword>
<dbReference type="InterPro" id="IPR002549">
    <property type="entry name" value="AI-2E-like"/>
</dbReference>
<feature type="transmembrane region" description="Helical" evidence="9">
    <location>
        <begin position="301"/>
        <end position="320"/>
    </location>
</feature>
<feature type="transmembrane region" description="Helical" evidence="9">
    <location>
        <begin position="371"/>
        <end position="404"/>
    </location>
</feature>
<evidence type="ECO:0000256" key="4">
    <source>
        <dbReference type="ARBA" id="ARBA00022475"/>
    </source>
</evidence>
<comment type="subcellular location">
    <subcellularLocation>
        <location evidence="1">Cell membrane</location>
        <topology evidence="1">Multi-pass membrane protein</topology>
    </subcellularLocation>
</comment>
<dbReference type="GO" id="GO:0005886">
    <property type="term" value="C:plasma membrane"/>
    <property type="evidence" value="ECO:0007669"/>
    <property type="project" value="UniProtKB-SubCell"/>
</dbReference>
<feature type="transmembrane region" description="Helical" evidence="9">
    <location>
        <begin position="327"/>
        <end position="351"/>
    </location>
</feature>
<keyword evidence="4" id="KW-1003">Cell membrane</keyword>
<evidence type="ECO:0000256" key="3">
    <source>
        <dbReference type="ARBA" id="ARBA00022448"/>
    </source>
</evidence>
<keyword evidence="7 9" id="KW-0472">Membrane</keyword>
<dbReference type="EMBL" id="VFPQ01000001">
    <property type="protein sequence ID" value="TQM76617.1"/>
    <property type="molecule type" value="Genomic_DNA"/>
</dbReference>
<feature type="compositionally biased region" description="Low complexity" evidence="8">
    <location>
        <begin position="36"/>
        <end position="52"/>
    </location>
</feature>
<feature type="compositionally biased region" description="Polar residues" evidence="8">
    <location>
        <begin position="1"/>
        <end position="10"/>
    </location>
</feature>
<feature type="transmembrane region" description="Helical" evidence="9">
    <location>
        <begin position="108"/>
        <end position="126"/>
    </location>
</feature>
<evidence type="ECO:0000256" key="2">
    <source>
        <dbReference type="ARBA" id="ARBA00009773"/>
    </source>
</evidence>
<feature type="transmembrane region" description="Helical" evidence="9">
    <location>
        <begin position="82"/>
        <end position="102"/>
    </location>
</feature>
<evidence type="ECO:0000256" key="1">
    <source>
        <dbReference type="ARBA" id="ARBA00004651"/>
    </source>
</evidence>
<evidence type="ECO:0000313" key="11">
    <source>
        <dbReference type="Proteomes" id="UP000319213"/>
    </source>
</evidence>
<feature type="transmembrane region" description="Helical" evidence="9">
    <location>
        <begin position="212"/>
        <end position="241"/>
    </location>
</feature>
<organism evidence="10 11">
    <name type="scientific">Thermopolyspora flexuosa</name>
    <dbReference type="NCBI Taxonomy" id="103836"/>
    <lineage>
        <taxon>Bacteria</taxon>
        <taxon>Bacillati</taxon>
        <taxon>Actinomycetota</taxon>
        <taxon>Actinomycetes</taxon>
        <taxon>Streptosporangiales</taxon>
        <taxon>Streptosporangiaceae</taxon>
        <taxon>Thermopolyspora</taxon>
    </lineage>
</organism>
<keyword evidence="11" id="KW-1185">Reference proteome</keyword>
<evidence type="ECO:0000256" key="9">
    <source>
        <dbReference type="SAM" id="Phobius"/>
    </source>
</evidence>
<dbReference type="AlphaFoldDB" id="A0A543J1C2"/>
<feature type="transmembrane region" description="Helical" evidence="9">
    <location>
        <begin position="270"/>
        <end position="295"/>
    </location>
</feature>
<protein>
    <submittedName>
        <fullName evidence="10">Putative PurR-regulated permease PerM</fullName>
    </submittedName>
</protein>
<dbReference type="Pfam" id="PF01594">
    <property type="entry name" value="AI-2E_transport"/>
    <property type="match status" value="1"/>
</dbReference>